<dbReference type="InterPro" id="IPR000971">
    <property type="entry name" value="Globin"/>
</dbReference>
<comment type="caution">
    <text evidence="17">The sequence shown here is derived from an EMBL/GenBank/DDBJ whole genome shotgun (WGS) entry which is preliminary data.</text>
</comment>
<dbReference type="InterPro" id="IPR008333">
    <property type="entry name" value="Cbr1-like_FAD-bd_dom"/>
</dbReference>
<dbReference type="AlphaFoldDB" id="A0A9P8TJ28"/>
<keyword evidence="12" id="KW-0520">NAD</keyword>
<dbReference type="InterPro" id="IPR039261">
    <property type="entry name" value="FNR_nucleotide-bd"/>
</dbReference>
<dbReference type="PANTHER" id="PTHR43396">
    <property type="entry name" value="FLAVOHEMOPROTEIN"/>
    <property type="match status" value="1"/>
</dbReference>
<dbReference type="EC" id="1.14.12.17" evidence="4"/>
<keyword evidence="9" id="KW-0274">FAD</keyword>
<evidence type="ECO:0000256" key="3">
    <source>
        <dbReference type="ARBA" id="ARBA00006401"/>
    </source>
</evidence>
<evidence type="ECO:0000256" key="5">
    <source>
        <dbReference type="ARBA" id="ARBA00022575"/>
    </source>
</evidence>
<comment type="catalytic activity">
    <reaction evidence="14">
        <text>2 nitric oxide + NADPH + 2 O2 = 2 nitrate + NADP(+) + H(+)</text>
        <dbReference type="Rhea" id="RHEA:19465"/>
        <dbReference type="ChEBI" id="CHEBI:15378"/>
        <dbReference type="ChEBI" id="CHEBI:15379"/>
        <dbReference type="ChEBI" id="CHEBI:16480"/>
        <dbReference type="ChEBI" id="CHEBI:17632"/>
        <dbReference type="ChEBI" id="CHEBI:57783"/>
        <dbReference type="ChEBI" id="CHEBI:58349"/>
        <dbReference type="EC" id="1.14.12.17"/>
    </reaction>
</comment>
<evidence type="ECO:0000256" key="10">
    <source>
        <dbReference type="ARBA" id="ARBA00022857"/>
    </source>
</evidence>
<keyword evidence="6" id="KW-0349">Heme</keyword>
<dbReference type="SUPFAM" id="SSF63380">
    <property type="entry name" value="Riboflavin synthase domain-like"/>
    <property type="match status" value="1"/>
</dbReference>
<keyword evidence="10" id="KW-0521">NADP</keyword>
<reference evidence="17" key="1">
    <citation type="journal article" date="2021" name="Open Biol.">
        <title>Shared evolutionary footprints suggest mitochondrial oxidative damage underlies multiple complex I losses in fungi.</title>
        <authorList>
            <person name="Schikora-Tamarit M.A."/>
            <person name="Marcet-Houben M."/>
            <person name="Nosek J."/>
            <person name="Gabaldon T."/>
        </authorList>
    </citation>
    <scope>NUCLEOTIDE SEQUENCE</scope>
    <source>
        <strain evidence="17">CBS6341</strain>
    </source>
</reference>
<keyword evidence="8" id="KW-0479">Metal-binding</keyword>
<evidence type="ECO:0000256" key="12">
    <source>
        <dbReference type="ARBA" id="ARBA00023027"/>
    </source>
</evidence>
<evidence type="ECO:0000256" key="11">
    <source>
        <dbReference type="ARBA" id="ARBA00023004"/>
    </source>
</evidence>
<dbReference type="GO" id="GO:0071949">
    <property type="term" value="F:FAD binding"/>
    <property type="evidence" value="ECO:0007669"/>
    <property type="project" value="TreeGrafter"/>
</dbReference>
<dbReference type="Gene3D" id="3.40.50.80">
    <property type="entry name" value="Nucleotide-binding domain of ferredoxin-NADP reductase (FNR) module"/>
    <property type="match status" value="1"/>
</dbReference>
<dbReference type="CDD" id="cd19754">
    <property type="entry name" value="FHb_fungal-globin"/>
    <property type="match status" value="1"/>
</dbReference>
<dbReference type="InterPro" id="IPR017927">
    <property type="entry name" value="FAD-bd_FR_type"/>
</dbReference>
<evidence type="ECO:0000259" key="16">
    <source>
        <dbReference type="PROSITE" id="PS51384"/>
    </source>
</evidence>
<evidence type="ECO:0000256" key="2">
    <source>
        <dbReference type="ARBA" id="ARBA00001974"/>
    </source>
</evidence>
<dbReference type="PROSITE" id="PS51384">
    <property type="entry name" value="FAD_FR"/>
    <property type="match status" value="1"/>
</dbReference>
<dbReference type="Gene3D" id="1.10.490.10">
    <property type="entry name" value="Globins"/>
    <property type="match status" value="1"/>
</dbReference>
<evidence type="ECO:0000256" key="9">
    <source>
        <dbReference type="ARBA" id="ARBA00022827"/>
    </source>
</evidence>
<comment type="cofactor">
    <cofactor evidence="2">
        <name>FAD</name>
        <dbReference type="ChEBI" id="CHEBI:57692"/>
    </cofactor>
</comment>
<proteinExistence type="inferred from homology"/>
<evidence type="ECO:0000256" key="4">
    <source>
        <dbReference type="ARBA" id="ARBA00012229"/>
    </source>
</evidence>
<evidence type="ECO:0000313" key="18">
    <source>
        <dbReference type="Proteomes" id="UP000769528"/>
    </source>
</evidence>
<keyword evidence="7" id="KW-0285">Flavoprotein</keyword>
<protein>
    <recommendedName>
        <fullName evidence="4">nitric oxide dioxygenase</fullName>
        <ecNumber evidence="4">1.14.12.17</ecNumber>
    </recommendedName>
</protein>
<dbReference type="OrthoDB" id="436496at2759"/>
<evidence type="ECO:0000259" key="15">
    <source>
        <dbReference type="PROSITE" id="PS01033"/>
    </source>
</evidence>
<dbReference type="GO" id="GO:0009636">
    <property type="term" value="P:response to toxic substance"/>
    <property type="evidence" value="ECO:0007669"/>
    <property type="project" value="UniProtKB-KW"/>
</dbReference>
<gene>
    <name evidence="17" type="ORF">WICMUC_000476</name>
</gene>
<dbReference type="SUPFAM" id="SSF52343">
    <property type="entry name" value="Ferredoxin reductase-like, C-terminal NADP-linked domain"/>
    <property type="match status" value="1"/>
</dbReference>
<comment type="catalytic activity">
    <reaction evidence="13">
        <text>2 nitric oxide + NADH + 2 O2 = 2 nitrate + NAD(+) + H(+)</text>
        <dbReference type="Rhea" id="RHEA:19469"/>
        <dbReference type="ChEBI" id="CHEBI:15378"/>
        <dbReference type="ChEBI" id="CHEBI:15379"/>
        <dbReference type="ChEBI" id="CHEBI:16480"/>
        <dbReference type="ChEBI" id="CHEBI:17632"/>
        <dbReference type="ChEBI" id="CHEBI:57540"/>
        <dbReference type="ChEBI" id="CHEBI:57945"/>
        <dbReference type="EC" id="1.14.12.17"/>
    </reaction>
</comment>
<dbReference type="EMBL" id="JAEUBF010000152">
    <property type="protein sequence ID" value="KAH3680211.1"/>
    <property type="molecule type" value="Genomic_DNA"/>
</dbReference>
<comment type="cofactor">
    <cofactor evidence="1">
        <name>heme b</name>
        <dbReference type="ChEBI" id="CHEBI:60344"/>
    </cofactor>
</comment>
<dbReference type="Proteomes" id="UP000769528">
    <property type="component" value="Unassembled WGS sequence"/>
</dbReference>
<evidence type="ECO:0000256" key="1">
    <source>
        <dbReference type="ARBA" id="ARBA00001970"/>
    </source>
</evidence>
<dbReference type="SUPFAM" id="SSF46458">
    <property type="entry name" value="Globin-like"/>
    <property type="match status" value="1"/>
</dbReference>
<dbReference type="GO" id="GO:0019825">
    <property type="term" value="F:oxygen binding"/>
    <property type="evidence" value="ECO:0007669"/>
    <property type="project" value="InterPro"/>
</dbReference>
<dbReference type="GO" id="GO:0046872">
    <property type="term" value="F:metal ion binding"/>
    <property type="evidence" value="ECO:0007669"/>
    <property type="project" value="UniProtKB-KW"/>
</dbReference>
<dbReference type="Gene3D" id="2.40.30.10">
    <property type="entry name" value="Translation factors"/>
    <property type="match status" value="1"/>
</dbReference>
<sequence>MTLTDAQKDIIKASIPFLEENGVDLTKSFYQYMLENYPEVRPFFNKAHQITLKQPKILAFSLVAYAKNIDDLTPLLGFVRQIVEKHVGLQVKPEHYDIVGASLLKTLGDKLGAAATPEFIEAWRVAYTDLADILIQLEKDRYAEELKELEHSWPGFADAYVSDVVAESEHVKSIYFKLKDSSLKISKAYPGQYITIRFSTDGGKTIQSREYSLSNELEGDSSIDISNSFRISVKRISDGVVSNYIHDTLKKGDEVRITSPFGKLLEPYLKSKDDSEKAKPINVFVGGIGITPSVSIVEFFLKKGNKVNLFLSNADLQARIFGKWLDRLLKQYPTNFHVREFISSKDSKLAIGENHTVEYRRIDHGDVQFLTTSNVNDYQYFLVGPPSYMDFINEILGKTGLDVTKINSEEFAPVHV</sequence>
<organism evidence="17 18">
    <name type="scientific">Wickerhamomyces mucosus</name>
    <dbReference type="NCBI Taxonomy" id="1378264"/>
    <lineage>
        <taxon>Eukaryota</taxon>
        <taxon>Fungi</taxon>
        <taxon>Dikarya</taxon>
        <taxon>Ascomycota</taxon>
        <taxon>Saccharomycotina</taxon>
        <taxon>Saccharomycetes</taxon>
        <taxon>Phaffomycetales</taxon>
        <taxon>Wickerhamomycetaceae</taxon>
        <taxon>Wickerhamomyces</taxon>
    </lineage>
</organism>
<comment type="similarity">
    <text evidence="3">In the C-terminal section; belongs to the flavoprotein pyridine nucleotide cytochrome reductase family.</text>
</comment>
<reference evidence="17" key="2">
    <citation type="submission" date="2021-01" db="EMBL/GenBank/DDBJ databases">
        <authorList>
            <person name="Schikora-Tamarit M.A."/>
        </authorList>
    </citation>
    <scope>NUCLEOTIDE SEQUENCE</scope>
    <source>
        <strain evidence="17">CBS6341</strain>
    </source>
</reference>
<feature type="domain" description="FAD-binding FR-type" evidence="16">
    <location>
        <begin position="154"/>
        <end position="267"/>
    </location>
</feature>
<dbReference type="PANTHER" id="PTHR43396:SF3">
    <property type="entry name" value="FLAVOHEMOPROTEIN"/>
    <property type="match status" value="1"/>
</dbReference>
<dbReference type="InterPro" id="IPR017938">
    <property type="entry name" value="Riboflavin_synthase-like_b-brl"/>
</dbReference>
<evidence type="ECO:0000256" key="6">
    <source>
        <dbReference type="ARBA" id="ARBA00022617"/>
    </source>
</evidence>
<keyword evidence="18" id="KW-1185">Reference proteome</keyword>
<dbReference type="InterPro" id="IPR012292">
    <property type="entry name" value="Globin/Proto"/>
</dbReference>
<evidence type="ECO:0000256" key="7">
    <source>
        <dbReference type="ARBA" id="ARBA00022630"/>
    </source>
</evidence>
<dbReference type="PROSITE" id="PS01033">
    <property type="entry name" value="GLOBIN"/>
    <property type="match status" value="1"/>
</dbReference>
<dbReference type="Pfam" id="PF00970">
    <property type="entry name" value="FAD_binding_6"/>
    <property type="match status" value="1"/>
</dbReference>
<dbReference type="InterPro" id="IPR009050">
    <property type="entry name" value="Globin-like_sf"/>
</dbReference>
<keyword evidence="5" id="KW-0216">Detoxification</keyword>
<dbReference type="GO" id="GO:0071500">
    <property type="term" value="P:cellular response to nitrosative stress"/>
    <property type="evidence" value="ECO:0007669"/>
    <property type="project" value="TreeGrafter"/>
</dbReference>
<evidence type="ECO:0000256" key="14">
    <source>
        <dbReference type="ARBA" id="ARBA00049433"/>
    </source>
</evidence>
<feature type="domain" description="Globin" evidence="15">
    <location>
        <begin position="2"/>
        <end position="139"/>
    </location>
</feature>
<dbReference type="GO" id="GO:0020037">
    <property type="term" value="F:heme binding"/>
    <property type="evidence" value="ECO:0007669"/>
    <property type="project" value="InterPro"/>
</dbReference>
<keyword evidence="11" id="KW-0408">Iron</keyword>
<evidence type="ECO:0000256" key="13">
    <source>
        <dbReference type="ARBA" id="ARBA00048649"/>
    </source>
</evidence>
<accession>A0A9P8TJ28</accession>
<evidence type="ECO:0000256" key="8">
    <source>
        <dbReference type="ARBA" id="ARBA00022723"/>
    </source>
</evidence>
<dbReference type="FunFam" id="1.10.490.10:FF:000003">
    <property type="entry name" value="Flavohemoprotein"/>
    <property type="match status" value="1"/>
</dbReference>
<evidence type="ECO:0000313" key="17">
    <source>
        <dbReference type="EMBL" id="KAH3680211.1"/>
    </source>
</evidence>
<dbReference type="GO" id="GO:0046210">
    <property type="term" value="P:nitric oxide catabolic process"/>
    <property type="evidence" value="ECO:0007669"/>
    <property type="project" value="TreeGrafter"/>
</dbReference>
<dbReference type="GO" id="GO:0008941">
    <property type="term" value="F:nitric oxide dioxygenase NAD(P)H activity"/>
    <property type="evidence" value="ECO:0007669"/>
    <property type="project" value="UniProtKB-EC"/>
</dbReference>
<name>A0A9P8TJ28_9ASCO</name>
<dbReference type="Pfam" id="PF00042">
    <property type="entry name" value="Globin"/>
    <property type="match status" value="1"/>
</dbReference>